<dbReference type="PANTHER" id="PTHR42743">
    <property type="entry name" value="AMINO-ACID AMINOTRANSFERASE"/>
    <property type="match status" value="1"/>
</dbReference>
<name>A0A3B1DS94_9ZZZZ</name>
<organism evidence="3">
    <name type="scientific">hydrothermal vent metagenome</name>
    <dbReference type="NCBI Taxonomy" id="652676"/>
    <lineage>
        <taxon>unclassified sequences</taxon>
        <taxon>metagenomes</taxon>
        <taxon>ecological metagenomes</taxon>
    </lineage>
</organism>
<dbReference type="GO" id="GO:0005829">
    <property type="term" value="C:cytosol"/>
    <property type="evidence" value="ECO:0007669"/>
    <property type="project" value="TreeGrafter"/>
</dbReference>
<feature type="region of interest" description="Disordered" evidence="2">
    <location>
        <begin position="255"/>
        <end position="281"/>
    </location>
</feature>
<dbReference type="Pfam" id="PF01063">
    <property type="entry name" value="Aminotran_4"/>
    <property type="match status" value="2"/>
</dbReference>
<dbReference type="Gene3D" id="3.30.470.10">
    <property type="match status" value="1"/>
</dbReference>
<evidence type="ECO:0000256" key="1">
    <source>
        <dbReference type="ARBA" id="ARBA00009320"/>
    </source>
</evidence>
<dbReference type="InterPro" id="IPR043132">
    <property type="entry name" value="BCAT-like_C"/>
</dbReference>
<dbReference type="EC" id="4.1.3.38" evidence="3"/>
<dbReference type="GO" id="GO:0008153">
    <property type="term" value="P:4-aminobenzoate biosynthetic process"/>
    <property type="evidence" value="ECO:0007669"/>
    <property type="project" value="TreeGrafter"/>
</dbReference>
<dbReference type="CDD" id="cd00449">
    <property type="entry name" value="PLPDE_IV"/>
    <property type="match status" value="1"/>
</dbReference>
<dbReference type="InterPro" id="IPR036038">
    <property type="entry name" value="Aminotransferase-like"/>
</dbReference>
<proteinExistence type="inferred from homology"/>
<gene>
    <name evidence="3" type="ORF">MNBD_PLANCTO03-2242</name>
</gene>
<protein>
    <submittedName>
        <fullName evidence="3">Aminodeoxychorismate lyase</fullName>
        <ecNumber evidence="3">4.1.3.38</ecNumber>
    </submittedName>
</protein>
<dbReference type="SUPFAM" id="SSF56752">
    <property type="entry name" value="D-aminoacid aminotransferase-like PLP-dependent enzymes"/>
    <property type="match status" value="2"/>
</dbReference>
<dbReference type="AlphaFoldDB" id="A0A3B1DS94"/>
<dbReference type="InterPro" id="IPR043131">
    <property type="entry name" value="BCAT-like_N"/>
</dbReference>
<sequence>MYEHIRTRSRCSNMLPERPRTEVRGSELGATHKSNHMATVFLNGTFLDQADARVSAFDAGFQHGVGLFETMLGGTTALDETWVYRLDAHLERLATSARELGLAEGLRTQGLYDAVMETTAREGSARTRIRLTITGGDLNLLSTTSKSEEQPQARVEATVLIVAQPATTYPDAMFERGVMVSLADTRANPFNPMEGHKTLHYWWRLRELQQASAKGAAEAIVVQVSNHLVGGCVSNLFLVKDGSLLTPIVRGEEGGVVEDTSQTDPTQPPAPVSSTARSGVLPSPALPGITRRAIIEMAELRSIPVECRMLSIDDLLAADEVFLTNSSWGVLPVAAVEAHPVGAGTPGKITRTLREALTRSIEGESA</sequence>
<dbReference type="InterPro" id="IPR050571">
    <property type="entry name" value="Class-IV_PLP-Dep_Aminotrnsfr"/>
</dbReference>
<comment type="similarity">
    <text evidence="1">Belongs to the class-IV pyridoxal-phosphate-dependent aminotransferase family.</text>
</comment>
<evidence type="ECO:0000256" key="2">
    <source>
        <dbReference type="SAM" id="MobiDB-lite"/>
    </source>
</evidence>
<dbReference type="GO" id="GO:0008696">
    <property type="term" value="F:4-amino-4-deoxychorismate lyase activity"/>
    <property type="evidence" value="ECO:0007669"/>
    <property type="project" value="UniProtKB-EC"/>
</dbReference>
<accession>A0A3B1DS94</accession>
<dbReference type="InterPro" id="IPR001544">
    <property type="entry name" value="Aminotrans_IV"/>
</dbReference>
<reference evidence="3" key="1">
    <citation type="submission" date="2018-06" db="EMBL/GenBank/DDBJ databases">
        <authorList>
            <person name="Zhirakovskaya E."/>
        </authorList>
    </citation>
    <scope>NUCLEOTIDE SEQUENCE</scope>
</reference>
<dbReference type="PANTHER" id="PTHR42743:SF2">
    <property type="entry name" value="AMINODEOXYCHORISMATE LYASE"/>
    <property type="match status" value="1"/>
</dbReference>
<evidence type="ECO:0000313" key="3">
    <source>
        <dbReference type="EMBL" id="VAX39753.1"/>
    </source>
</evidence>
<dbReference type="EMBL" id="UOGK01000284">
    <property type="protein sequence ID" value="VAX39753.1"/>
    <property type="molecule type" value="Genomic_DNA"/>
</dbReference>
<dbReference type="Gene3D" id="3.20.10.10">
    <property type="entry name" value="D-amino Acid Aminotransferase, subunit A, domain 2"/>
    <property type="match status" value="1"/>
</dbReference>
<keyword evidence="3" id="KW-0456">Lyase</keyword>